<dbReference type="Pfam" id="PF21722">
    <property type="entry name" value="Gly_rich_2"/>
    <property type="match status" value="1"/>
</dbReference>
<evidence type="ECO:0000259" key="3">
    <source>
        <dbReference type="Pfam" id="PF21722"/>
    </source>
</evidence>
<evidence type="ECO:0000256" key="1">
    <source>
        <dbReference type="SAM" id="MobiDB-lite"/>
    </source>
</evidence>
<comment type="caution">
    <text evidence="4">The sequence shown here is derived from an EMBL/GenBank/DDBJ whole genome shotgun (WGS) entry which is preliminary data.</text>
</comment>
<feature type="compositionally biased region" description="Low complexity" evidence="1">
    <location>
        <begin position="185"/>
        <end position="195"/>
    </location>
</feature>
<protein>
    <recommendedName>
        <fullName evidence="3">Glycine-rich domain-containing protein</fullName>
    </recommendedName>
</protein>
<proteinExistence type="predicted"/>
<sequence>MKVITGARVSRAVGVLVMAGGAVVPMGLAASAQAALPTCAKVITVTTAKRIECSPPAGTGRVRVRLVGAGGGGGGTSSFLSEISPGGGGGGGGALIECTYTPTSEDLVFTLSVGAGGKPGTDRTAGGKGSTTFSSLGGRVEADGGSGGKPGVILAKKPAAGKGGAGGSGTYPRTFCYDRTTGTRTAGSPGTSNSNGGTGGAAARPLPAGCPTDAGRGGKGSVGYTPAKPGRPGCARVEFLTGSA</sequence>
<reference evidence="4 5" key="1">
    <citation type="submission" date="2023-05" db="EMBL/GenBank/DDBJ databases">
        <title>Streptantibioticus silvisoli sp. nov., acidotolerant actinomycetes 1 from pine litter.</title>
        <authorList>
            <person name="Swiecimska M."/>
            <person name="Golinska P."/>
            <person name="Sangal V."/>
            <person name="Wachnowicz B."/>
            <person name="Goodfellow M."/>
        </authorList>
    </citation>
    <scope>NUCLEOTIDE SEQUENCE [LARGE SCALE GENOMIC DNA]</scope>
    <source>
        <strain evidence="4 5">SL54</strain>
    </source>
</reference>
<accession>A0ABT6VST4</accession>
<dbReference type="EMBL" id="JAAGKO020000002">
    <property type="protein sequence ID" value="MDI5961537.1"/>
    <property type="molecule type" value="Genomic_DNA"/>
</dbReference>
<organism evidence="4 5">
    <name type="scientific">Streptantibioticus silvisoli</name>
    <dbReference type="NCBI Taxonomy" id="2705255"/>
    <lineage>
        <taxon>Bacteria</taxon>
        <taxon>Bacillati</taxon>
        <taxon>Actinomycetota</taxon>
        <taxon>Actinomycetes</taxon>
        <taxon>Kitasatosporales</taxon>
        <taxon>Streptomycetaceae</taxon>
        <taxon>Streptantibioticus</taxon>
    </lineage>
</organism>
<keyword evidence="5" id="KW-1185">Reference proteome</keyword>
<feature type="domain" description="Glycine-rich" evidence="3">
    <location>
        <begin position="50"/>
        <end position="225"/>
    </location>
</feature>
<dbReference type="RefSeq" id="WP_271324823.1">
    <property type="nucleotide sequence ID" value="NZ_JAAGKO020000002.1"/>
</dbReference>
<dbReference type="Proteomes" id="UP001156398">
    <property type="component" value="Unassembled WGS sequence"/>
</dbReference>
<gene>
    <name evidence="4" type="ORF">POF43_002165</name>
</gene>
<keyword evidence="2" id="KW-0732">Signal</keyword>
<feature type="chain" id="PRO_5046272406" description="Glycine-rich domain-containing protein" evidence="2">
    <location>
        <begin position="35"/>
        <end position="244"/>
    </location>
</feature>
<feature type="region of interest" description="Disordered" evidence="1">
    <location>
        <begin position="118"/>
        <end position="153"/>
    </location>
</feature>
<name>A0ABT6VST4_9ACTN</name>
<evidence type="ECO:0000313" key="5">
    <source>
        <dbReference type="Proteomes" id="UP001156398"/>
    </source>
</evidence>
<feature type="region of interest" description="Disordered" evidence="1">
    <location>
        <begin position="180"/>
        <end position="233"/>
    </location>
</feature>
<evidence type="ECO:0000256" key="2">
    <source>
        <dbReference type="SAM" id="SignalP"/>
    </source>
</evidence>
<dbReference type="InterPro" id="IPR049304">
    <property type="entry name" value="Gly_rich_dom"/>
</dbReference>
<feature type="signal peptide" evidence="2">
    <location>
        <begin position="1"/>
        <end position="34"/>
    </location>
</feature>
<evidence type="ECO:0000313" key="4">
    <source>
        <dbReference type="EMBL" id="MDI5961537.1"/>
    </source>
</evidence>